<dbReference type="InterPro" id="IPR035996">
    <property type="entry name" value="4pyrrol_Methylase_sf"/>
</dbReference>
<dbReference type="GO" id="GO:0009236">
    <property type="term" value="P:cobalamin biosynthetic process"/>
    <property type="evidence" value="ECO:0007669"/>
    <property type="project" value="UniProtKB-UniPathway"/>
</dbReference>
<dbReference type="CDD" id="cd11644">
    <property type="entry name" value="Precorrin-6Y-MT"/>
    <property type="match status" value="1"/>
</dbReference>
<proteinExistence type="predicted"/>
<dbReference type="NCBIfam" id="TIGR02467">
    <property type="entry name" value="CbiE"/>
    <property type="match status" value="1"/>
</dbReference>
<keyword evidence="3 7" id="KW-0489">Methyltransferase</keyword>
<dbReference type="CDD" id="cd02440">
    <property type="entry name" value="AdoMet_MTases"/>
    <property type="match status" value="1"/>
</dbReference>
<dbReference type="UniPathway" id="UPA00148"/>
<evidence type="ECO:0000256" key="5">
    <source>
        <dbReference type="ARBA" id="ARBA00022691"/>
    </source>
</evidence>
<keyword evidence="4 7" id="KW-0808">Transferase</keyword>
<dbReference type="InterPro" id="IPR006365">
    <property type="entry name" value="Cbl_synth_CobL"/>
</dbReference>
<dbReference type="STRING" id="394264.SAMN04488040_1929"/>
<dbReference type="InterPro" id="IPR000878">
    <property type="entry name" value="4pyrrol_Mease"/>
</dbReference>
<evidence type="ECO:0000256" key="1">
    <source>
        <dbReference type="ARBA" id="ARBA00004953"/>
    </source>
</evidence>
<accession>A0A1I6SY66</accession>
<evidence type="ECO:0000313" key="8">
    <source>
        <dbReference type="Proteomes" id="UP000199239"/>
    </source>
</evidence>
<dbReference type="GO" id="GO:0008276">
    <property type="term" value="F:protein methyltransferase activity"/>
    <property type="evidence" value="ECO:0007669"/>
    <property type="project" value="InterPro"/>
</dbReference>
<dbReference type="OrthoDB" id="9787825at2"/>
<keyword evidence="8" id="KW-1185">Reference proteome</keyword>
<dbReference type="InterPro" id="IPR014008">
    <property type="entry name" value="Cbl_synth_MTase_CbiT"/>
</dbReference>
<dbReference type="SUPFAM" id="SSF53790">
    <property type="entry name" value="Tetrapyrrole methylase"/>
    <property type="match status" value="1"/>
</dbReference>
<feature type="domain" description="Tetrapyrrole methylase" evidence="6">
    <location>
        <begin position="7"/>
        <end position="140"/>
    </location>
</feature>
<reference evidence="8" key="1">
    <citation type="submission" date="2016-10" db="EMBL/GenBank/DDBJ databases">
        <authorList>
            <person name="Varghese N."/>
            <person name="Submissions S."/>
        </authorList>
    </citation>
    <scope>NUCLEOTIDE SEQUENCE [LARGE SCALE GENOMIC DNA]</scope>
    <source>
        <strain evidence="8">DSM 23422</strain>
    </source>
</reference>
<evidence type="ECO:0000256" key="4">
    <source>
        <dbReference type="ARBA" id="ARBA00022679"/>
    </source>
</evidence>
<gene>
    <name evidence="7" type="ORF">SAMN04488040_1929</name>
</gene>
<sequence>MADSLWLTIIGLGEDGADGLGSASLAALAEAEIVMGAARHLDLLPEVQAEQIVWPVPFADGVDQLLALRGRQVVMLASGDPFWFGAGSSMMRHLAPDEWRAFPGVSTFSLAASAMGWPLEATHCFGLHAAPLTRLRPALAQGVRLIALLRDGAAVTALGDYLTTQGWGSSKISVLEALGGPRARRSDLAAADLGDAEFGHPVCAAVQVAGDGVPLSMASGRPDEFFDSDGTMTKRPVRALALSTLAPRPFQHLWDIGSGSGSIAIEWLLSDPSLSATAIELDPTRAARIVSNAAALGVDRLTVVEGAAPDALAPLPMPDTVFVGGGLSASLLDWIYDTVPSGTRLVANAVTLESETLLMQAQSARGGDLLRIELAQAAPLGTRRGWKSSYPIVQWSVTL</sequence>
<dbReference type="RefSeq" id="WP_093916164.1">
    <property type="nucleotide sequence ID" value="NZ_FPAJ01000003.1"/>
</dbReference>
<name>A0A1I6SY66_9RHOB</name>
<dbReference type="InterPro" id="IPR014777">
    <property type="entry name" value="4pyrrole_Mease_sub1"/>
</dbReference>
<dbReference type="EMBL" id="FPAJ01000003">
    <property type="protein sequence ID" value="SFS81843.1"/>
    <property type="molecule type" value="Genomic_DNA"/>
</dbReference>
<evidence type="ECO:0000256" key="3">
    <source>
        <dbReference type="ARBA" id="ARBA00022603"/>
    </source>
</evidence>
<dbReference type="PANTHER" id="PTHR43182">
    <property type="entry name" value="COBALT-PRECORRIN-6B C(15)-METHYLTRANSFERASE (DECARBOXYLATING)"/>
    <property type="match status" value="1"/>
</dbReference>
<dbReference type="PIRSF" id="PIRSF036428">
    <property type="entry name" value="CobL"/>
    <property type="match status" value="1"/>
</dbReference>
<keyword evidence="5" id="KW-0949">S-adenosyl-L-methionine</keyword>
<protein>
    <submittedName>
        <fullName evidence="7">Precorrin-6Y C5,15-methyltransferase (Decarboxylating)</fullName>
    </submittedName>
</protein>
<comment type="pathway">
    <text evidence="1">Cofactor biosynthesis; adenosylcobalamin biosynthesis.</text>
</comment>
<dbReference type="AlphaFoldDB" id="A0A1I6SY66"/>
<dbReference type="InterPro" id="IPR050714">
    <property type="entry name" value="Cobalamin_biosynth_MTase"/>
</dbReference>
<dbReference type="GO" id="GO:0032259">
    <property type="term" value="P:methylation"/>
    <property type="evidence" value="ECO:0007669"/>
    <property type="project" value="UniProtKB-KW"/>
</dbReference>
<evidence type="ECO:0000313" key="7">
    <source>
        <dbReference type="EMBL" id="SFS81843.1"/>
    </source>
</evidence>
<evidence type="ECO:0000256" key="2">
    <source>
        <dbReference type="ARBA" id="ARBA00022573"/>
    </source>
</evidence>
<dbReference type="InterPro" id="IPR012818">
    <property type="entry name" value="CbiE"/>
</dbReference>
<dbReference type="Gene3D" id="3.40.1010.10">
    <property type="entry name" value="Cobalt-precorrin-4 Transmethylase, Domain 1"/>
    <property type="match status" value="1"/>
</dbReference>
<dbReference type="Pfam" id="PF00590">
    <property type="entry name" value="TP_methylase"/>
    <property type="match status" value="1"/>
</dbReference>
<dbReference type="Proteomes" id="UP000199239">
    <property type="component" value="Unassembled WGS sequence"/>
</dbReference>
<dbReference type="InterPro" id="IPR029063">
    <property type="entry name" value="SAM-dependent_MTases_sf"/>
</dbReference>
<dbReference type="SUPFAM" id="SSF53335">
    <property type="entry name" value="S-adenosyl-L-methionine-dependent methyltransferases"/>
    <property type="match status" value="1"/>
</dbReference>
<organism evidence="7 8">
    <name type="scientific">Sulfitobacter marinus</name>
    <dbReference type="NCBI Taxonomy" id="394264"/>
    <lineage>
        <taxon>Bacteria</taxon>
        <taxon>Pseudomonadati</taxon>
        <taxon>Pseudomonadota</taxon>
        <taxon>Alphaproteobacteria</taxon>
        <taxon>Rhodobacterales</taxon>
        <taxon>Roseobacteraceae</taxon>
        <taxon>Sulfitobacter</taxon>
    </lineage>
</organism>
<dbReference type="NCBIfam" id="TIGR02469">
    <property type="entry name" value="CbiT"/>
    <property type="match status" value="1"/>
</dbReference>
<keyword evidence="2" id="KW-0169">Cobalamin biosynthesis</keyword>
<dbReference type="PANTHER" id="PTHR43182:SF1">
    <property type="entry name" value="COBALT-PRECORRIN-7 C(5)-METHYLTRANSFERASE"/>
    <property type="match status" value="1"/>
</dbReference>
<evidence type="ECO:0000259" key="6">
    <source>
        <dbReference type="Pfam" id="PF00590"/>
    </source>
</evidence>
<dbReference type="Gene3D" id="3.40.50.150">
    <property type="entry name" value="Vaccinia Virus protein VP39"/>
    <property type="match status" value="1"/>
</dbReference>